<gene>
    <name evidence="4" type="primary">araB_1</name>
    <name evidence="4" type="ORF">NCTC11807_00726</name>
</gene>
<evidence type="ECO:0000259" key="3">
    <source>
        <dbReference type="Pfam" id="PF02782"/>
    </source>
</evidence>
<dbReference type="GO" id="GO:0019321">
    <property type="term" value="P:pentose metabolic process"/>
    <property type="evidence" value="ECO:0007669"/>
    <property type="project" value="TreeGrafter"/>
</dbReference>
<name>A0A380H1R5_9STAP</name>
<dbReference type="Proteomes" id="UP000255425">
    <property type="component" value="Unassembled WGS sequence"/>
</dbReference>
<organism evidence="4 5">
    <name type="scientific">Staphylococcus saccharolyticus</name>
    <dbReference type="NCBI Taxonomy" id="33028"/>
    <lineage>
        <taxon>Bacteria</taxon>
        <taxon>Bacillati</taxon>
        <taxon>Bacillota</taxon>
        <taxon>Bacilli</taxon>
        <taxon>Bacillales</taxon>
        <taxon>Staphylococcaceae</taxon>
        <taxon>Staphylococcus</taxon>
    </lineage>
</organism>
<protein>
    <submittedName>
        <fullName evidence="4">Ribulokinase</fullName>
        <ecNumber evidence="4">2.7.1.16</ecNumber>
    </submittedName>
</protein>
<feature type="domain" description="Carbohydrate kinase FGGY C-terminal" evidence="3">
    <location>
        <begin position="154"/>
        <end position="347"/>
    </location>
</feature>
<reference evidence="4 5" key="1">
    <citation type="submission" date="2018-06" db="EMBL/GenBank/DDBJ databases">
        <authorList>
            <consortium name="Pathogen Informatics"/>
            <person name="Doyle S."/>
        </authorList>
    </citation>
    <scope>NUCLEOTIDE SEQUENCE [LARGE SCALE GENOMIC DNA]</scope>
    <source>
        <strain evidence="4 5">NCTC11807</strain>
    </source>
</reference>
<keyword evidence="5" id="KW-1185">Reference proteome</keyword>
<sequence length="413" mass="46181">MIQTNRQVNKTWLDYYGSSVNSEWMVPKILEVKHQAPEILKKASYIMEAGDYITCLLTDRNIHSNCGIGFKGFWNEETGFNYNFFKRVDADLPQIIKEKCEAPVINIGESAGCLANHYQQLWGLSHKVNISPYMIDAHADVLGVGAIEEGEFTVVIGTSTCHLMLDSKQLPIPAITGSVKDAIIPGLYAYEAGQPAVGDLFNYSKLHAPKTIIDKAQEKDIPILEYLECLASNIAVEDQHGVILDWFNGNHSILSDSHLSGSIFGLTLHTPYEMIHRAYIEATAFGTKMIMKQFEDNQIPVHTVYASGGIPQKSKLLVEIYANILNKKVVVLESSNATALGAAMLGANVGNAYETLQEAANHMKQPIAYIKEPEPKKVQAYQCWCNPNKIFGVFNFNHRSLKIITKYILWYQF</sequence>
<dbReference type="InterPro" id="IPR018485">
    <property type="entry name" value="FGGY_C"/>
</dbReference>
<dbReference type="Pfam" id="PF02782">
    <property type="entry name" value="FGGY_C"/>
    <property type="match status" value="1"/>
</dbReference>
<dbReference type="GO" id="GO:0019150">
    <property type="term" value="F:D-ribulokinase activity"/>
    <property type="evidence" value="ECO:0007669"/>
    <property type="project" value="TreeGrafter"/>
</dbReference>
<evidence type="ECO:0000256" key="2">
    <source>
        <dbReference type="ARBA" id="ARBA00022777"/>
    </source>
</evidence>
<accession>A0A380H1R5</accession>
<dbReference type="Gene3D" id="3.30.420.40">
    <property type="match status" value="2"/>
</dbReference>
<dbReference type="PANTHER" id="PTHR43435:SF4">
    <property type="entry name" value="FGGY CARBOHYDRATE KINASE DOMAIN-CONTAINING PROTEIN"/>
    <property type="match status" value="1"/>
</dbReference>
<dbReference type="EMBL" id="UHDZ01000001">
    <property type="protein sequence ID" value="SUM69124.1"/>
    <property type="molecule type" value="Genomic_DNA"/>
</dbReference>
<dbReference type="PANTHER" id="PTHR43435">
    <property type="entry name" value="RIBULOKINASE"/>
    <property type="match status" value="1"/>
</dbReference>
<keyword evidence="1 4" id="KW-0808">Transferase</keyword>
<dbReference type="EC" id="2.7.1.16" evidence="4"/>
<dbReference type="SUPFAM" id="SSF53067">
    <property type="entry name" value="Actin-like ATPase domain"/>
    <property type="match status" value="2"/>
</dbReference>
<dbReference type="GO" id="GO:0005737">
    <property type="term" value="C:cytoplasm"/>
    <property type="evidence" value="ECO:0007669"/>
    <property type="project" value="TreeGrafter"/>
</dbReference>
<dbReference type="AlphaFoldDB" id="A0A380H1R5"/>
<dbReference type="InterPro" id="IPR043129">
    <property type="entry name" value="ATPase_NBD"/>
</dbReference>
<keyword evidence="2 4" id="KW-0418">Kinase</keyword>
<evidence type="ECO:0000256" key="1">
    <source>
        <dbReference type="ARBA" id="ARBA00022679"/>
    </source>
</evidence>
<dbReference type="GO" id="GO:0008741">
    <property type="term" value="F:ribulokinase activity"/>
    <property type="evidence" value="ECO:0007669"/>
    <property type="project" value="UniProtKB-EC"/>
</dbReference>
<evidence type="ECO:0000313" key="4">
    <source>
        <dbReference type="EMBL" id="SUM69124.1"/>
    </source>
</evidence>
<evidence type="ECO:0000313" key="5">
    <source>
        <dbReference type="Proteomes" id="UP000255425"/>
    </source>
</evidence>
<proteinExistence type="predicted"/>